<reference evidence="1" key="1">
    <citation type="journal article" date="2015" name="Nature">
        <title>Complex archaea that bridge the gap between prokaryotes and eukaryotes.</title>
        <authorList>
            <person name="Spang A."/>
            <person name="Saw J.H."/>
            <person name="Jorgensen S.L."/>
            <person name="Zaremba-Niedzwiedzka K."/>
            <person name="Martijn J."/>
            <person name="Lind A.E."/>
            <person name="van Eijk R."/>
            <person name="Schleper C."/>
            <person name="Guy L."/>
            <person name="Ettema T.J."/>
        </authorList>
    </citation>
    <scope>NUCLEOTIDE SEQUENCE</scope>
</reference>
<dbReference type="AlphaFoldDB" id="A0A0F8Z3M8"/>
<sequence>MNAIFTRDFDDERDAELRAARHRARARHTPEELEEATALARSEAHGDGFLAGHESGLVKAIEGFEGRRAVMLEQIGPRLGQLFDEAEAHRKLLAGLLDSLSAASSFSR</sequence>
<comment type="caution">
    <text evidence="1">The sequence shown here is derived from an EMBL/GenBank/DDBJ whole genome shotgun (WGS) entry which is preliminary data.</text>
</comment>
<name>A0A0F8Z3M8_9ZZZZ</name>
<feature type="non-terminal residue" evidence="1">
    <location>
        <position position="108"/>
    </location>
</feature>
<dbReference type="EMBL" id="LAZR01050003">
    <property type="protein sequence ID" value="KKK88328.1"/>
    <property type="molecule type" value="Genomic_DNA"/>
</dbReference>
<gene>
    <name evidence="1" type="ORF">LCGC14_2744280</name>
</gene>
<accession>A0A0F8Z3M8</accession>
<proteinExistence type="predicted"/>
<evidence type="ECO:0000313" key="1">
    <source>
        <dbReference type="EMBL" id="KKK88328.1"/>
    </source>
</evidence>
<organism evidence="1">
    <name type="scientific">marine sediment metagenome</name>
    <dbReference type="NCBI Taxonomy" id="412755"/>
    <lineage>
        <taxon>unclassified sequences</taxon>
        <taxon>metagenomes</taxon>
        <taxon>ecological metagenomes</taxon>
    </lineage>
</organism>
<protein>
    <submittedName>
        <fullName evidence="1">Uncharacterized protein</fullName>
    </submittedName>
</protein>